<sequence length="356" mass="41343">MGIPGLTTYIHDHSDRYLRNYELHDTYLVIDGINISCRMFKLYMDARCNSAFGGDYDSYARAVSIFFDDLLKCRITPLVLIDGANEDKQLRKSIVRRKERMQSASRFSLSGQHRTEIFPLLQVDVFRSVMIKKNIRHAQCLFEADNEIAAVAKILNCPVLSYDSDFYIYGSQYIPFNTLDTCVVSHSRGKGYVKRCKIYKAEYLLNSFRGLHESMLPLAAILLGNDYVERGTFTNFFRHMDIKKIPGRKYRESMITATFTWLSKYTLNTAITRILITLPEPSRRSMLNLIEDIINNYIKTSAEILIPLRFPTDYITRVKTQHLSRSFKFDGDISISTCIKQAYEGEKDEVRMEEDY</sequence>
<organism evidence="2 3">
    <name type="scientific">Ceratina calcarata</name>
    <dbReference type="NCBI Taxonomy" id="156304"/>
    <lineage>
        <taxon>Eukaryota</taxon>
        <taxon>Metazoa</taxon>
        <taxon>Ecdysozoa</taxon>
        <taxon>Arthropoda</taxon>
        <taxon>Hexapoda</taxon>
        <taxon>Insecta</taxon>
        <taxon>Pterygota</taxon>
        <taxon>Neoptera</taxon>
        <taxon>Endopterygota</taxon>
        <taxon>Hymenoptera</taxon>
        <taxon>Apocrita</taxon>
        <taxon>Aculeata</taxon>
        <taxon>Apoidea</taxon>
        <taxon>Anthophila</taxon>
        <taxon>Apidae</taxon>
        <taxon>Ceratina</taxon>
        <taxon>Zadontomerus</taxon>
    </lineage>
</organism>
<feature type="non-terminal residue" evidence="3">
    <location>
        <position position="356"/>
    </location>
</feature>
<dbReference type="KEGG" id="ccal:108628917"/>
<accession>A0AAJ7S731</accession>
<dbReference type="InterPro" id="IPR026832">
    <property type="entry name" value="Asteroid"/>
</dbReference>
<protein>
    <submittedName>
        <fullName evidence="3">Protein asteroid-like</fullName>
    </submittedName>
</protein>
<comment type="similarity">
    <text evidence="1">Belongs to the asteroid family.</text>
</comment>
<name>A0AAJ7S731_9HYME</name>
<reference evidence="3" key="1">
    <citation type="submission" date="2025-08" db="UniProtKB">
        <authorList>
            <consortium name="RefSeq"/>
        </authorList>
    </citation>
    <scope>IDENTIFICATION</scope>
    <source>
        <tissue evidence="3">Whole body</tissue>
    </source>
</reference>
<dbReference type="Gene3D" id="3.40.50.1010">
    <property type="entry name" value="5'-nuclease"/>
    <property type="match status" value="1"/>
</dbReference>
<keyword evidence="2" id="KW-1185">Reference proteome</keyword>
<dbReference type="PANTHER" id="PTHR15665">
    <property type="entry name" value="ASTEROID PROTEIN"/>
    <property type="match status" value="1"/>
</dbReference>
<dbReference type="RefSeq" id="XP_026672688.1">
    <property type="nucleotide sequence ID" value="XM_026816887.1"/>
</dbReference>
<evidence type="ECO:0000256" key="1">
    <source>
        <dbReference type="ARBA" id="ARBA00007398"/>
    </source>
</evidence>
<dbReference type="Proteomes" id="UP000694925">
    <property type="component" value="Unplaced"/>
</dbReference>
<evidence type="ECO:0000313" key="3">
    <source>
        <dbReference type="RefSeq" id="XP_026672688.1"/>
    </source>
</evidence>
<gene>
    <name evidence="3" type="primary">LOC108628917</name>
</gene>
<evidence type="ECO:0000313" key="2">
    <source>
        <dbReference type="Proteomes" id="UP000694925"/>
    </source>
</evidence>
<dbReference type="InterPro" id="IPR029060">
    <property type="entry name" value="PIN-like_dom_sf"/>
</dbReference>
<dbReference type="PANTHER" id="PTHR15665:SF1">
    <property type="entry name" value="PROTEIN ASTEROID HOMOLOG 1"/>
    <property type="match status" value="1"/>
</dbReference>
<dbReference type="SUPFAM" id="SSF88723">
    <property type="entry name" value="PIN domain-like"/>
    <property type="match status" value="1"/>
</dbReference>
<dbReference type="GeneID" id="108628917"/>
<proteinExistence type="inferred from homology"/>
<dbReference type="AlphaFoldDB" id="A0AAJ7S731"/>